<evidence type="ECO:0000313" key="2">
    <source>
        <dbReference type="Proteomes" id="UP001146793"/>
    </source>
</evidence>
<accession>A0AAV7Y0S2</accession>
<proteinExistence type="predicted"/>
<sequence length="201" mass="23679">MKIDNSFSTLDQKLTQNNTNQIVTENTLQQLLGDLIEMDDNKPQKRTLKNKMLIDNLHKIQDSLNYWSNPKDPRFPLTMKKQKQLLQIKKGTDENNVNNLKIEKNEMVNQSKSVQILDSQRNLSSNGPDEVEERLNYLTNLLKNVSQRNNIYKNHLLTKVTEIDQFEKNWDTRLKKILKVEKQYKDILKQTKGNTKRSSHN</sequence>
<dbReference type="EMBL" id="JANTQA010000076">
    <property type="protein sequence ID" value="KAJ3423462.1"/>
    <property type="molecule type" value="Genomic_DNA"/>
</dbReference>
<comment type="caution">
    <text evidence="1">The sequence shown here is derived from an EMBL/GenBank/DDBJ whole genome shotgun (WGS) entry which is preliminary data.</text>
</comment>
<organism evidence="1 2">
    <name type="scientific">Anaeramoeba flamelloides</name>
    <dbReference type="NCBI Taxonomy" id="1746091"/>
    <lineage>
        <taxon>Eukaryota</taxon>
        <taxon>Metamonada</taxon>
        <taxon>Anaeramoebidae</taxon>
        <taxon>Anaeramoeba</taxon>
    </lineage>
</organism>
<dbReference type="Proteomes" id="UP001146793">
    <property type="component" value="Unassembled WGS sequence"/>
</dbReference>
<reference evidence="1" key="1">
    <citation type="submission" date="2022-08" db="EMBL/GenBank/DDBJ databases">
        <title>Novel sulphate-reducing endosymbionts in the free-living metamonad Anaeramoeba.</title>
        <authorList>
            <person name="Jerlstrom-Hultqvist J."/>
            <person name="Cepicka I."/>
            <person name="Gallot-Lavallee L."/>
            <person name="Salas-Leiva D."/>
            <person name="Curtis B.A."/>
            <person name="Zahonova K."/>
            <person name="Pipaliya S."/>
            <person name="Dacks J."/>
            <person name="Roger A.J."/>
        </authorList>
    </citation>
    <scope>NUCLEOTIDE SEQUENCE</scope>
    <source>
        <strain evidence="1">Busselton2</strain>
    </source>
</reference>
<gene>
    <name evidence="1" type="ORF">M0812_29991</name>
</gene>
<dbReference type="AlphaFoldDB" id="A0AAV7Y0S2"/>
<name>A0AAV7Y0S2_9EUKA</name>
<protein>
    <submittedName>
        <fullName evidence="1">Uncharacterized protein</fullName>
    </submittedName>
</protein>
<evidence type="ECO:0000313" key="1">
    <source>
        <dbReference type="EMBL" id="KAJ3423462.1"/>
    </source>
</evidence>